<accession>A0ABW5H1M6</accession>
<gene>
    <name evidence="3" type="ORF">ACFSVL_06480</name>
</gene>
<dbReference type="Pfam" id="PF08327">
    <property type="entry name" value="AHSA1"/>
    <property type="match status" value="1"/>
</dbReference>
<feature type="domain" description="Activator of Hsp90 ATPase homologue 1/2-like C-terminal" evidence="2">
    <location>
        <begin position="22"/>
        <end position="132"/>
    </location>
</feature>
<evidence type="ECO:0000256" key="1">
    <source>
        <dbReference type="ARBA" id="ARBA00006817"/>
    </source>
</evidence>
<dbReference type="RefSeq" id="WP_378301349.1">
    <property type="nucleotide sequence ID" value="NZ_JBHUKS010000004.1"/>
</dbReference>
<proteinExistence type="inferred from homology"/>
<sequence length="134" mass="14928">MTVGRTKDAGWQIGVSKTIGRSAEEVWDFITSAEGVAIWLGEGVTVHPEPGVGYETADGISGETRSFRELDRIRLTWRPADWPHETTLQLAVRASGPGKAMLRIHQERLANAAEREQQRRHWQAVLTELIDALA</sequence>
<organism evidence="3 4">
    <name type="scientific">Amycolatopsis silviterrae</name>
    <dbReference type="NCBI Taxonomy" id="1656914"/>
    <lineage>
        <taxon>Bacteria</taxon>
        <taxon>Bacillati</taxon>
        <taxon>Actinomycetota</taxon>
        <taxon>Actinomycetes</taxon>
        <taxon>Pseudonocardiales</taxon>
        <taxon>Pseudonocardiaceae</taxon>
        <taxon>Amycolatopsis</taxon>
    </lineage>
</organism>
<dbReference type="InterPro" id="IPR013538">
    <property type="entry name" value="ASHA1/2-like_C"/>
</dbReference>
<protein>
    <submittedName>
        <fullName evidence="3">SRPBCC domain-containing protein</fullName>
    </submittedName>
</protein>
<dbReference type="EMBL" id="JBHUKS010000004">
    <property type="protein sequence ID" value="MFD2467031.1"/>
    <property type="molecule type" value="Genomic_DNA"/>
</dbReference>
<comment type="caution">
    <text evidence="3">The sequence shown here is derived from an EMBL/GenBank/DDBJ whole genome shotgun (WGS) entry which is preliminary data.</text>
</comment>
<dbReference type="Gene3D" id="3.30.530.20">
    <property type="match status" value="1"/>
</dbReference>
<dbReference type="SUPFAM" id="SSF55961">
    <property type="entry name" value="Bet v1-like"/>
    <property type="match status" value="1"/>
</dbReference>
<keyword evidence="4" id="KW-1185">Reference proteome</keyword>
<evidence type="ECO:0000313" key="3">
    <source>
        <dbReference type="EMBL" id="MFD2467031.1"/>
    </source>
</evidence>
<dbReference type="InterPro" id="IPR023393">
    <property type="entry name" value="START-like_dom_sf"/>
</dbReference>
<name>A0ABW5H1M6_9PSEU</name>
<evidence type="ECO:0000259" key="2">
    <source>
        <dbReference type="Pfam" id="PF08327"/>
    </source>
</evidence>
<evidence type="ECO:0000313" key="4">
    <source>
        <dbReference type="Proteomes" id="UP001597483"/>
    </source>
</evidence>
<dbReference type="Proteomes" id="UP001597483">
    <property type="component" value="Unassembled WGS sequence"/>
</dbReference>
<reference evidence="4" key="1">
    <citation type="journal article" date="2019" name="Int. J. Syst. Evol. Microbiol.">
        <title>The Global Catalogue of Microorganisms (GCM) 10K type strain sequencing project: providing services to taxonomists for standard genome sequencing and annotation.</title>
        <authorList>
            <consortium name="The Broad Institute Genomics Platform"/>
            <consortium name="The Broad Institute Genome Sequencing Center for Infectious Disease"/>
            <person name="Wu L."/>
            <person name="Ma J."/>
        </authorList>
    </citation>
    <scope>NUCLEOTIDE SEQUENCE [LARGE SCALE GENOMIC DNA]</scope>
    <source>
        <strain evidence="4">CGMCC 4.7641</strain>
    </source>
</reference>
<comment type="similarity">
    <text evidence="1">Belongs to the AHA1 family.</text>
</comment>